<dbReference type="PROSITE" id="PS51755">
    <property type="entry name" value="OMPR_PHOB"/>
    <property type="match status" value="1"/>
</dbReference>
<feature type="domain" description="OmpR/PhoB-type" evidence="5">
    <location>
        <begin position="126"/>
        <end position="224"/>
    </location>
</feature>
<proteinExistence type="predicted"/>
<gene>
    <name evidence="6" type="ORF">GTZ99_15885</name>
</gene>
<evidence type="ECO:0000256" key="1">
    <source>
        <dbReference type="ARBA" id="ARBA00023125"/>
    </source>
</evidence>
<organism evidence="6 7">
    <name type="scientific">Novosphingobium ovatum</name>
    <dbReference type="NCBI Taxonomy" id="1908523"/>
    <lineage>
        <taxon>Bacteria</taxon>
        <taxon>Pseudomonadati</taxon>
        <taxon>Pseudomonadota</taxon>
        <taxon>Alphaproteobacteria</taxon>
        <taxon>Sphingomonadales</taxon>
        <taxon>Sphingomonadaceae</taxon>
        <taxon>Novosphingobium</taxon>
    </lineage>
</organism>
<evidence type="ECO:0000313" key="6">
    <source>
        <dbReference type="EMBL" id="NBC38035.1"/>
    </source>
</evidence>
<dbReference type="Gene3D" id="3.40.50.2300">
    <property type="match status" value="1"/>
</dbReference>
<dbReference type="PANTHER" id="PTHR48111">
    <property type="entry name" value="REGULATOR OF RPOS"/>
    <property type="match status" value="1"/>
</dbReference>
<dbReference type="Pfam" id="PF00486">
    <property type="entry name" value="Trans_reg_C"/>
    <property type="match status" value="1"/>
</dbReference>
<keyword evidence="7" id="KW-1185">Reference proteome</keyword>
<protein>
    <submittedName>
        <fullName evidence="6">Response regulator</fullName>
    </submittedName>
</protein>
<feature type="DNA-binding region" description="OmpR/PhoB-type" evidence="3">
    <location>
        <begin position="126"/>
        <end position="224"/>
    </location>
</feature>
<keyword evidence="1 3" id="KW-0238">DNA-binding</keyword>
<dbReference type="InterPro" id="IPR036388">
    <property type="entry name" value="WH-like_DNA-bd_sf"/>
</dbReference>
<dbReference type="Gene3D" id="6.10.250.690">
    <property type="match status" value="1"/>
</dbReference>
<feature type="modified residue" description="4-aspartylphosphate" evidence="2">
    <location>
        <position position="52"/>
    </location>
</feature>
<dbReference type="CDD" id="cd00383">
    <property type="entry name" value="trans_reg_C"/>
    <property type="match status" value="1"/>
</dbReference>
<feature type="domain" description="Response regulatory" evidence="4">
    <location>
        <begin position="3"/>
        <end position="116"/>
    </location>
</feature>
<dbReference type="RefSeq" id="WP_161720666.1">
    <property type="nucleotide sequence ID" value="NZ_JAAAPO010000008.1"/>
</dbReference>
<evidence type="ECO:0000313" key="7">
    <source>
        <dbReference type="Proteomes" id="UP000753724"/>
    </source>
</evidence>
<sequence>MSRILCIDDEPAILRLLEVILRREGHQVLTAADGRKALAALSAGGIDAILLDLGLPDRDGLEILAAINAHAAIPVIVLSARSEVDEKVAALDLGAVDYVTKPFDGDELLARLRVALRRHGPATVQPDMLEHGPFRMDLGRHEVTVAGRSVALTPKEYALLRALITAGGRILTHSALLEQVWGKAHSHDVEYLRVTIRALRLKVEDNPSEPKRIRNEPGIGYRLS</sequence>
<comment type="caution">
    <text evidence="6">The sequence shown here is derived from an EMBL/GenBank/DDBJ whole genome shotgun (WGS) entry which is preliminary data.</text>
</comment>
<dbReference type="SMART" id="SM00862">
    <property type="entry name" value="Trans_reg_C"/>
    <property type="match status" value="1"/>
</dbReference>
<accession>A0ABW9XHL3</accession>
<dbReference type="Gene3D" id="1.10.10.10">
    <property type="entry name" value="Winged helix-like DNA-binding domain superfamily/Winged helix DNA-binding domain"/>
    <property type="match status" value="1"/>
</dbReference>
<dbReference type="SUPFAM" id="SSF52172">
    <property type="entry name" value="CheY-like"/>
    <property type="match status" value="1"/>
</dbReference>
<dbReference type="SMART" id="SM00448">
    <property type="entry name" value="REC"/>
    <property type="match status" value="1"/>
</dbReference>
<name>A0ABW9XHL3_9SPHN</name>
<evidence type="ECO:0000256" key="2">
    <source>
        <dbReference type="PROSITE-ProRule" id="PRU00169"/>
    </source>
</evidence>
<evidence type="ECO:0000259" key="5">
    <source>
        <dbReference type="PROSITE" id="PS51755"/>
    </source>
</evidence>
<dbReference type="InterPro" id="IPR011006">
    <property type="entry name" value="CheY-like_superfamily"/>
</dbReference>
<dbReference type="InterPro" id="IPR001867">
    <property type="entry name" value="OmpR/PhoB-type_DNA-bd"/>
</dbReference>
<dbReference type="InterPro" id="IPR001789">
    <property type="entry name" value="Sig_transdc_resp-reg_receiver"/>
</dbReference>
<evidence type="ECO:0000256" key="3">
    <source>
        <dbReference type="PROSITE-ProRule" id="PRU01091"/>
    </source>
</evidence>
<evidence type="ECO:0000259" key="4">
    <source>
        <dbReference type="PROSITE" id="PS50110"/>
    </source>
</evidence>
<keyword evidence="2" id="KW-0597">Phosphoprotein</keyword>
<dbReference type="Pfam" id="PF00072">
    <property type="entry name" value="Response_reg"/>
    <property type="match status" value="1"/>
</dbReference>
<dbReference type="EMBL" id="JAAAPO010000008">
    <property type="protein sequence ID" value="NBC38035.1"/>
    <property type="molecule type" value="Genomic_DNA"/>
</dbReference>
<reference evidence="7" key="1">
    <citation type="submission" date="2020-01" db="EMBL/GenBank/DDBJ databases">
        <title>Sphingomonas sp. strain CSW-10.</title>
        <authorList>
            <person name="Chen W.-M."/>
        </authorList>
    </citation>
    <scope>NUCLEOTIDE SEQUENCE [LARGE SCALE GENOMIC DNA]</scope>
    <source>
        <strain evidence="7">FSY-8</strain>
    </source>
</reference>
<dbReference type="PROSITE" id="PS50110">
    <property type="entry name" value="RESPONSE_REGULATORY"/>
    <property type="match status" value="1"/>
</dbReference>
<dbReference type="InterPro" id="IPR039420">
    <property type="entry name" value="WalR-like"/>
</dbReference>
<dbReference type="PANTHER" id="PTHR48111:SF50">
    <property type="entry name" value="KDP OPERON TRANSCRIPTIONAL REGULATORY PROTEIN KDPE"/>
    <property type="match status" value="1"/>
</dbReference>
<dbReference type="Proteomes" id="UP000753724">
    <property type="component" value="Unassembled WGS sequence"/>
</dbReference>